<comment type="caution">
    <text evidence="7">The sequence shown here is derived from an EMBL/GenBank/DDBJ whole genome shotgun (WGS) entry which is preliminary data.</text>
</comment>
<keyword evidence="5" id="KW-0812">Transmembrane</keyword>
<dbReference type="GO" id="GO:0005524">
    <property type="term" value="F:ATP binding"/>
    <property type="evidence" value="ECO:0007669"/>
    <property type="project" value="UniProtKB-KW"/>
</dbReference>
<dbReference type="Gene3D" id="3.40.50.300">
    <property type="entry name" value="P-loop containing nucleotide triphosphate hydrolases"/>
    <property type="match status" value="1"/>
</dbReference>
<dbReference type="InterPro" id="IPR000212">
    <property type="entry name" value="DNA_helicase_UvrD/REP"/>
</dbReference>
<proteinExistence type="predicted"/>
<dbReference type="InterPro" id="IPR027417">
    <property type="entry name" value="P-loop_NTPase"/>
</dbReference>
<protein>
    <submittedName>
        <fullName evidence="7">F-box DNA helicase 1</fullName>
    </submittedName>
</protein>
<dbReference type="Pfam" id="PF00580">
    <property type="entry name" value="UvrD-helicase"/>
    <property type="match status" value="1"/>
</dbReference>
<evidence type="ECO:0000256" key="5">
    <source>
        <dbReference type="SAM" id="Phobius"/>
    </source>
</evidence>
<name>A0AAW1BDG4_CROAD</name>
<feature type="transmembrane region" description="Helical" evidence="5">
    <location>
        <begin position="557"/>
        <end position="578"/>
    </location>
</feature>
<organism evidence="7 8">
    <name type="scientific">Crotalus adamanteus</name>
    <name type="common">Eastern diamondback rattlesnake</name>
    <dbReference type="NCBI Taxonomy" id="8729"/>
    <lineage>
        <taxon>Eukaryota</taxon>
        <taxon>Metazoa</taxon>
        <taxon>Chordata</taxon>
        <taxon>Craniata</taxon>
        <taxon>Vertebrata</taxon>
        <taxon>Euteleostomi</taxon>
        <taxon>Lepidosauria</taxon>
        <taxon>Squamata</taxon>
        <taxon>Bifurcata</taxon>
        <taxon>Unidentata</taxon>
        <taxon>Episquamata</taxon>
        <taxon>Toxicofera</taxon>
        <taxon>Serpentes</taxon>
        <taxon>Colubroidea</taxon>
        <taxon>Viperidae</taxon>
        <taxon>Crotalinae</taxon>
        <taxon>Crotalus</taxon>
    </lineage>
</organism>
<dbReference type="GO" id="GO:0005634">
    <property type="term" value="C:nucleus"/>
    <property type="evidence" value="ECO:0007669"/>
    <property type="project" value="TreeGrafter"/>
</dbReference>
<dbReference type="Proteomes" id="UP001474421">
    <property type="component" value="Unassembled WGS sequence"/>
</dbReference>
<evidence type="ECO:0000259" key="6">
    <source>
        <dbReference type="Pfam" id="PF00580"/>
    </source>
</evidence>
<evidence type="ECO:0000313" key="8">
    <source>
        <dbReference type="Proteomes" id="UP001474421"/>
    </source>
</evidence>
<gene>
    <name evidence="7" type="ORF">NXF25_013269</name>
</gene>
<keyword evidence="5" id="KW-1133">Transmembrane helix</keyword>
<dbReference type="PANTHER" id="PTHR11070:SF30">
    <property type="entry name" value="F-BOX DNA HELICASE 1"/>
    <property type="match status" value="1"/>
</dbReference>
<keyword evidence="1" id="KW-0547">Nucleotide-binding</keyword>
<evidence type="ECO:0000256" key="1">
    <source>
        <dbReference type="ARBA" id="ARBA00022741"/>
    </source>
</evidence>
<dbReference type="EMBL" id="JAOTOJ010000006">
    <property type="protein sequence ID" value="KAK9400250.1"/>
    <property type="molecule type" value="Genomic_DNA"/>
</dbReference>
<dbReference type="InterPro" id="IPR014016">
    <property type="entry name" value="UvrD-like_ATP-bd"/>
</dbReference>
<dbReference type="GO" id="GO:0031297">
    <property type="term" value="P:replication fork processing"/>
    <property type="evidence" value="ECO:0007669"/>
    <property type="project" value="TreeGrafter"/>
</dbReference>
<reference evidence="7 8" key="1">
    <citation type="journal article" date="2024" name="Proc. Natl. Acad. Sci. U.S.A.">
        <title>The genetic regulatory architecture and epigenomic basis for age-related changes in rattlesnake venom.</title>
        <authorList>
            <person name="Hogan M.P."/>
            <person name="Holding M.L."/>
            <person name="Nystrom G.S."/>
            <person name="Colston T.J."/>
            <person name="Bartlett D.A."/>
            <person name="Mason A.J."/>
            <person name="Ellsworth S.A."/>
            <person name="Rautsaw R.M."/>
            <person name="Lawrence K.C."/>
            <person name="Strickland J.L."/>
            <person name="He B."/>
            <person name="Fraser P."/>
            <person name="Margres M.J."/>
            <person name="Gilbert D.M."/>
            <person name="Gibbs H.L."/>
            <person name="Parkinson C.L."/>
            <person name="Rokyta D.R."/>
        </authorList>
    </citation>
    <scope>NUCLEOTIDE SEQUENCE [LARGE SCALE GENOMIC DNA]</scope>
    <source>
        <strain evidence="7">DRR0105</strain>
    </source>
</reference>
<dbReference type="GO" id="GO:0003677">
    <property type="term" value="F:DNA binding"/>
    <property type="evidence" value="ECO:0007669"/>
    <property type="project" value="InterPro"/>
</dbReference>
<feature type="domain" description="UvrD-like helicase ATP-binding" evidence="6">
    <location>
        <begin position="129"/>
        <end position="371"/>
    </location>
</feature>
<keyword evidence="4" id="KW-0067">ATP-binding</keyword>
<dbReference type="SUPFAM" id="SSF52540">
    <property type="entry name" value="P-loop containing nucleoside triphosphate hydrolases"/>
    <property type="match status" value="1"/>
</dbReference>
<evidence type="ECO:0000256" key="2">
    <source>
        <dbReference type="ARBA" id="ARBA00022801"/>
    </source>
</evidence>
<dbReference type="AlphaFoldDB" id="A0AAW1BDG4"/>
<keyword evidence="8" id="KW-1185">Reference proteome</keyword>
<keyword evidence="5" id="KW-0472">Membrane</keyword>
<dbReference type="GO" id="GO:0043138">
    <property type="term" value="F:3'-5' DNA helicase activity"/>
    <property type="evidence" value="ECO:0007669"/>
    <property type="project" value="TreeGrafter"/>
</dbReference>
<dbReference type="PANTHER" id="PTHR11070">
    <property type="entry name" value="UVRD / RECB / PCRA DNA HELICASE FAMILY MEMBER"/>
    <property type="match status" value="1"/>
</dbReference>
<evidence type="ECO:0000256" key="3">
    <source>
        <dbReference type="ARBA" id="ARBA00022806"/>
    </source>
</evidence>
<dbReference type="GO" id="GO:0016787">
    <property type="term" value="F:hydrolase activity"/>
    <property type="evidence" value="ECO:0007669"/>
    <property type="project" value="UniProtKB-KW"/>
</dbReference>
<sequence length="613" mass="68654">MHPQCMLGFIRCVAAVRSCHCRDPTAILVCLEHHSLFPKAQICIAKNLPDLESCKEKAAYVRAVMAAIVLFAGGVCDIQELVGCLQRPTSPMSLMDISEMLYCTATLLYAMRENGVQISNRTDLQPTSEQQQILNHALTPGERVKIVAFAGTGKTSTLIQYARKWSHLHFLYLAFNKTIAKQASQLFPDNVKCKTIHSLAYTEVGKHYRRKLNLGSLTSYLVSFALSNRQGQSPFIRGKSVVQTLAAFFASADVSIAVDHTPIWCKNHRGEKVLVEQREKQIIVEEAKEIWSKMQTLSPTGEMAHRMTHDGYLKLWQLQKPSLSEYDVILVDEAQDCTPAVMDIVLSQPCGVILVGDPHQQIYTFRGAVNTLSEVPHSRIFYLTQSFRFGSEIAYVGATILDVSKGVRKKTLVGNKQESDVSGVGVEGTVAHLSRTNKTVFEDAVKLTCGDTPAKIHLLGGLKAFGLEKIHDLWKLLHPELRLEIKDPFIKKWAEKGLASIKDYADKAEDKQLEIKIAIVETYWDRIPELVERITRCHVLAPKKAGRNHVPVRLMEVHFAFGLWGLAGLEALLFRASAGLLRRRRKKGVQARLPSRALLLVKRIERTVFIVTV</sequence>
<dbReference type="GO" id="GO:0000724">
    <property type="term" value="P:double-strand break repair via homologous recombination"/>
    <property type="evidence" value="ECO:0007669"/>
    <property type="project" value="TreeGrafter"/>
</dbReference>
<evidence type="ECO:0000313" key="7">
    <source>
        <dbReference type="EMBL" id="KAK9400250.1"/>
    </source>
</evidence>
<keyword evidence="3 7" id="KW-0347">Helicase</keyword>
<evidence type="ECO:0000256" key="4">
    <source>
        <dbReference type="ARBA" id="ARBA00022840"/>
    </source>
</evidence>
<keyword evidence="2" id="KW-0378">Hydrolase</keyword>
<accession>A0AAW1BDG4</accession>